<sequence length="74" mass="8512">PTRSSTDADFVVVDLEMTGVTSAPWRESFDFDRHNFYIFSQQEIPVSFFAKQHHLISWPNTSLISICAYVKVSL</sequence>
<protein>
    <submittedName>
        <fullName evidence="1">Uncharacterized protein</fullName>
    </submittedName>
</protein>
<dbReference type="EMBL" id="CP133623">
    <property type="protein sequence ID" value="WMV57388.1"/>
    <property type="molecule type" value="Genomic_DNA"/>
</dbReference>
<gene>
    <name evidence="1" type="ORF">MTR67_050773</name>
</gene>
<keyword evidence="2" id="KW-1185">Reference proteome</keyword>
<feature type="non-terminal residue" evidence="1">
    <location>
        <position position="1"/>
    </location>
</feature>
<accession>A0AAF0V624</accession>
<proteinExistence type="predicted"/>
<reference evidence="1" key="1">
    <citation type="submission" date="2023-08" db="EMBL/GenBank/DDBJ databases">
        <title>A de novo genome assembly of Solanum verrucosum Schlechtendal, a Mexican diploid species geographically isolated from the other diploid A-genome species in potato relatives.</title>
        <authorList>
            <person name="Hosaka K."/>
        </authorList>
    </citation>
    <scope>NUCLEOTIDE SEQUENCE</scope>
    <source>
        <tissue evidence="1">Young leaves</tissue>
    </source>
</reference>
<evidence type="ECO:0000313" key="1">
    <source>
        <dbReference type="EMBL" id="WMV57388.1"/>
    </source>
</evidence>
<name>A0AAF0V624_SOLVR</name>
<organism evidence="1 2">
    <name type="scientific">Solanum verrucosum</name>
    <dbReference type="NCBI Taxonomy" id="315347"/>
    <lineage>
        <taxon>Eukaryota</taxon>
        <taxon>Viridiplantae</taxon>
        <taxon>Streptophyta</taxon>
        <taxon>Embryophyta</taxon>
        <taxon>Tracheophyta</taxon>
        <taxon>Spermatophyta</taxon>
        <taxon>Magnoliopsida</taxon>
        <taxon>eudicotyledons</taxon>
        <taxon>Gunneridae</taxon>
        <taxon>Pentapetalae</taxon>
        <taxon>asterids</taxon>
        <taxon>lamiids</taxon>
        <taxon>Solanales</taxon>
        <taxon>Solanaceae</taxon>
        <taxon>Solanoideae</taxon>
        <taxon>Solaneae</taxon>
        <taxon>Solanum</taxon>
    </lineage>
</organism>
<dbReference type="Proteomes" id="UP001234989">
    <property type="component" value="Chromosome 12"/>
</dbReference>
<evidence type="ECO:0000313" key="2">
    <source>
        <dbReference type="Proteomes" id="UP001234989"/>
    </source>
</evidence>
<dbReference type="AlphaFoldDB" id="A0AAF0V624"/>